<evidence type="ECO:0000256" key="1">
    <source>
        <dbReference type="SAM" id="MobiDB-lite"/>
    </source>
</evidence>
<dbReference type="PANTHER" id="PTHR10622">
    <property type="entry name" value="HET DOMAIN-CONTAINING PROTEIN"/>
    <property type="match status" value="1"/>
</dbReference>
<feature type="domain" description="Heterokaryon incompatibility" evidence="2">
    <location>
        <begin position="318"/>
        <end position="406"/>
    </location>
</feature>
<comment type="caution">
    <text evidence="3">The sequence shown here is derived from an EMBL/GenBank/DDBJ whole genome shotgun (WGS) entry which is preliminary data.</text>
</comment>
<evidence type="ECO:0000313" key="3">
    <source>
        <dbReference type="EMBL" id="KAG6375275.1"/>
    </source>
</evidence>
<dbReference type="PANTHER" id="PTHR10622:SF10">
    <property type="entry name" value="HET DOMAIN-CONTAINING PROTEIN"/>
    <property type="match status" value="1"/>
</dbReference>
<protein>
    <recommendedName>
        <fullName evidence="2">Heterokaryon incompatibility domain-containing protein</fullName>
    </recommendedName>
</protein>
<reference evidence="3" key="1">
    <citation type="submission" date="2021-03" db="EMBL/GenBank/DDBJ databases">
        <title>Evolutionary innovations through gain and loss of genes in the ectomycorrhizal Boletales.</title>
        <authorList>
            <person name="Wu G."/>
            <person name="Miyauchi S."/>
            <person name="Morin E."/>
            <person name="Yang Z.-L."/>
            <person name="Xu J."/>
            <person name="Martin F.M."/>
        </authorList>
    </citation>
    <scope>NUCLEOTIDE SEQUENCE</scope>
    <source>
        <strain evidence="3">BR01</strain>
    </source>
</reference>
<name>A0A8I3AA95_9AGAM</name>
<organism evidence="3 4">
    <name type="scientific">Boletus reticuloceps</name>
    <dbReference type="NCBI Taxonomy" id="495285"/>
    <lineage>
        <taxon>Eukaryota</taxon>
        <taxon>Fungi</taxon>
        <taxon>Dikarya</taxon>
        <taxon>Basidiomycota</taxon>
        <taxon>Agaricomycotina</taxon>
        <taxon>Agaricomycetes</taxon>
        <taxon>Agaricomycetidae</taxon>
        <taxon>Boletales</taxon>
        <taxon>Boletineae</taxon>
        <taxon>Boletaceae</taxon>
        <taxon>Boletoideae</taxon>
        <taxon>Boletus</taxon>
    </lineage>
</organism>
<dbReference type="SUPFAM" id="SSF48452">
    <property type="entry name" value="TPR-like"/>
    <property type="match status" value="1"/>
</dbReference>
<dbReference type="InterPro" id="IPR010730">
    <property type="entry name" value="HET"/>
</dbReference>
<dbReference type="InterPro" id="IPR011990">
    <property type="entry name" value="TPR-like_helical_dom_sf"/>
</dbReference>
<feature type="compositionally biased region" description="Polar residues" evidence="1">
    <location>
        <begin position="707"/>
        <end position="717"/>
    </location>
</feature>
<keyword evidence="4" id="KW-1185">Reference proteome</keyword>
<dbReference type="Pfam" id="PF06985">
    <property type="entry name" value="HET"/>
    <property type="match status" value="1"/>
</dbReference>
<dbReference type="AlphaFoldDB" id="A0A8I3AA95"/>
<feature type="region of interest" description="Disordered" evidence="1">
    <location>
        <begin position="691"/>
        <end position="717"/>
    </location>
</feature>
<dbReference type="EMBL" id="JAGFBS010000015">
    <property type="protein sequence ID" value="KAG6375275.1"/>
    <property type="molecule type" value="Genomic_DNA"/>
</dbReference>
<evidence type="ECO:0000313" key="4">
    <source>
        <dbReference type="Proteomes" id="UP000683000"/>
    </source>
</evidence>
<evidence type="ECO:0000259" key="2">
    <source>
        <dbReference type="Pfam" id="PF06985"/>
    </source>
</evidence>
<sequence length="822" mass="92443">MSGTIVKWISDFTRRCLSTHERDAVSVAKVTQHHNAQIQRTTHPAIPTPLLREWAKATLVGGSWEVAVVSAIGFSLPRFLIYRAVCECLEAMDRIMDAANCFHGMINELTKETQGKEAKWILEFKSRCREKLHDIADTTASSLHYDEAISQYTAALSLDPAIPQALFIKRSKAYLARGSWEDALNDANKVITLDSLSPWGYERRHAALHKAGDYENAIHAFEAMLSKISQSSDPEIRKSHHQYANPEETRTAIRRSIQDAIRDSPRVLISTISGRLLDKAEQAMSFELLPVFNKLISSMTTHVDHARIEHEVTEYYRYAMFSHKWEENEPLFEKVIRIVVYDLEESLTHDKLQMFCKIVRDEGLHWAWSDTCCINKVDHFVLQEALVAMFKWYQGSVLTLVLLRGVRSPSRRGDLVRSIWNTRAWTFQEYHASKVVRFYNEDWTLYMNLDVPNHKESPEIISEMEEATGIAARALMAVRPGLDDIREKLYLASTRQTTFVEDAAYSLLGMFSMSLPVVYGEGDQALGRLLAQLLTSSGDTSILAWTGKLGSFNSCLPTSITVFNKLPTSHIPLAITGTEITAITSGLRVSSLTLTSVTRLYDRLNDLPVPLFAGKRMKLPCIVFKLGPLSIFRSESPERVFRAQTDVLGIVEITTEEDLSRLNSLYLVHPWIDFLLDHQPVGSVVETLPEENTVNQSTSSISESQSLPGPSNTTATSLQTRSTRFFPRFGLSFSGWTATRSRDTASLRPPSFLSPADKQTRALRFIARLGQPFGALLLTPNLGNVAAYRRVATESLITVQVKESTPAVLNKLADDVRVLDVL</sequence>
<dbReference type="OrthoDB" id="2423701at2759"/>
<dbReference type="Proteomes" id="UP000683000">
    <property type="component" value="Unassembled WGS sequence"/>
</dbReference>
<feature type="compositionally biased region" description="Low complexity" evidence="1">
    <location>
        <begin position="697"/>
        <end position="706"/>
    </location>
</feature>
<proteinExistence type="predicted"/>
<accession>A0A8I3AA95</accession>
<gene>
    <name evidence="3" type="ORF">JVT61DRAFT_3496</name>
</gene>
<dbReference type="Gene3D" id="1.25.40.10">
    <property type="entry name" value="Tetratricopeptide repeat domain"/>
    <property type="match status" value="1"/>
</dbReference>